<reference evidence="3" key="1">
    <citation type="journal article" date="2016" name="Insect Biochem. Mol. Biol.">
        <title>Multifaceted biological insights from a draft genome sequence of the tobacco hornworm moth, Manduca sexta.</title>
        <authorList>
            <person name="Kanost M.R."/>
            <person name="Arrese E.L."/>
            <person name="Cao X."/>
            <person name="Chen Y.R."/>
            <person name="Chellapilla S."/>
            <person name="Goldsmith M.R."/>
            <person name="Grosse-Wilde E."/>
            <person name="Heckel D.G."/>
            <person name="Herndon N."/>
            <person name="Jiang H."/>
            <person name="Papanicolaou A."/>
            <person name="Qu J."/>
            <person name="Soulages J.L."/>
            <person name="Vogel H."/>
            <person name="Walters J."/>
            <person name="Waterhouse R.M."/>
            <person name="Ahn S.J."/>
            <person name="Almeida F.C."/>
            <person name="An C."/>
            <person name="Aqrawi P."/>
            <person name="Bretschneider A."/>
            <person name="Bryant W.B."/>
            <person name="Bucks S."/>
            <person name="Chao H."/>
            <person name="Chevignon G."/>
            <person name="Christen J.M."/>
            <person name="Clarke D.F."/>
            <person name="Dittmer N.T."/>
            <person name="Ferguson L.C.F."/>
            <person name="Garavelou S."/>
            <person name="Gordon K.H.J."/>
            <person name="Gunaratna R.T."/>
            <person name="Han Y."/>
            <person name="Hauser F."/>
            <person name="He Y."/>
            <person name="Heidel-Fischer H."/>
            <person name="Hirsh A."/>
            <person name="Hu Y."/>
            <person name="Jiang H."/>
            <person name="Kalra D."/>
            <person name="Klinner C."/>
            <person name="Konig C."/>
            <person name="Kovar C."/>
            <person name="Kroll A.R."/>
            <person name="Kuwar S.S."/>
            <person name="Lee S.L."/>
            <person name="Lehman R."/>
            <person name="Li K."/>
            <person name="Li Z."/>
            <person name="Liang H."/>
            <person name="Lovelace S."/>
            <person name="Lu Z."/>
            <person name="Mansfield J.H."/>
            <person name="McCulloch K.J."/>
            <person name="Mathew T."/>
            <person name="Morton B."/>
            <person name="Muzny D.M."/>
            <person name="Neunemann D."/>
            <person name="Ongeri F."/>
            <person name="Pauchet Y."/>
            <person name="Pu L.L."/>
            <person name="Pyrousis I."/>
            <person name="Rao X.J."/>
            <person name="Redding A."/>
            <person name="Roesel C."/>
            <person name="Sanchez-Gracia A."/>
            <person name="Schaack S."/>
            <person name="Shukla A."/>
            <person name="Tetreau G."/>
            <person name="Wang Y."/>
            <person name="Xiong G.H."/>
            <person name="Traut W."/>
            <person name="Walsh T.K."/>
            <person name="Worley K.C."/>
            <person name="Wu D."/>
            <person name="Wu W."/>
            <person name="Wu Y.Q."/>
            <person name="Zhang X."/>
            <person name="Zou Z."/>
            <person name="Zucker H."/>
            <person name="Briscoe A.D."/>
            <person name="Burmester T."/>
            <person name="Clem R.J."/>
            <person name="Feyereisen R."/>
            <person name="Grimmelikhuijzen C.J.P."/>
            <person name="Hamodrakas S.J."/>
            <person name="Hansson B.S."/>
            <person name="Huguet E."/>
            <person name="Jermiin L.S."/>
            <person name="Lan Q."/>
            <person name="Lehman H.K."/>
            <person name="Lorenzen M."/>
            <person name="Merzendorfer H."/>
            <person name="Michalopoulos I."/>
            <person name="Morton D.B."/>
            <person name="Muthukrishnan S."/>
            <person name="Oakeshott J.G."/>
            <person name="Palmer W."/>
            <person name="Park Y."/>
            <person name="Passarelli A.L."/>
            <person name="Rozas J."/>
            <person name="Schwartz L.M."/>
            <person name="Smith W."/>
            <person name="Southgate A."/>
            <person name="Vilcinskas A."/>
            <person name="Vogt R."/>
            <person name="Wang P."/>
            <person name="Werren J."/>
            <person name="Yu X.Q."/>
            <person name="Zhou J.J."/>
            <person name="Brown S.J."/>
            <person name="Scherer S.E."/>
            <person name="Richards S."/>
            <person name="Blissard G.W."/>
        </authorList>
    </citation>
    <scope>NUCLEOTIDE SEQUENCE</scope>
</reference>
<accession>A0A921Z0P9</accession>
<evidence type="ECO:0000259" key="2">
    <source>
        <dbReference type="PROSITE" id="PS50994"/>
    </source>
</evidence>
<protein>
    <recommendedName>
        <fullName evidence="1">RNA-directed DNA polymerase</fullName>
        <ecNumber evidence="1">2.7.7.49</ecNumber>
    </recommendedName>
</protein>
<dbReference type="FunFam" id="1.10.340.70:FF:000001">
    <property type="entry name" value="Retrovirus-related Pol polyprotein from transposon gypsy-like Protein"/>
    <property type="match status" value="1"/>
</dbReference>
<dbReference type="EMBL" id="JH668373">
    <property type="protein sequence ID" value="KAG6449356.1"/>
    <property type="molecule type" value="Genomic_DNA"/>
</dbReference>
<dbReference type="PROSITE" id="PS50994">
    <property type="entry name" value="INTEGRASE"/>
    <property type="match status" value="1"/>
</dbReference>
<reference evidence="3" key="2">
    <citation type="submission" date="2020-12" db="EMBL/GenBank/DDBJ databases">
        <authorList>
            <person name="Kanost M."/>
        </authorList>
    </citation>
    <scope>NUCLEOTIDE SEQUENCE</scope>
</reference>
<dbReference type="GO" id="GO:0003964">
    <property type="term" value="F:RNA-directed DNA polymerase activity"/>
    <property type="evidence" value="ECO:0007669"/>
    <property type="project" value="UniProtKB-EC"/>
</dbReference>
<dbReference type="PANTHER" id="PTHR37984">
    <property type="entry name" value="PROTEIN CBG26694"/>
    <property type="match status" value="1"/>
</dbReference>
<dbReference type="PANTHER" id="PTHR37984:SF5">
    <property type="entry name" value="PROTEIN NYNRIN-LIKE"/>
    <property type="match status" value="1"/>
</dbReference>
<dbReference type="Pfam" id="PF00665">
    <property type="entry name" value="rve"/>
    <property type="match status" value="1"/>
</dbReference>
<gene>
    <name evidence="3" type="ORF">O3G_MSEX006013</name>
</gene>
<evidence type="ECO:0000256" key="1">
    <source>
        <dbReference type="ARBA" id="ARBA00012493"/>
    </source>
</evidence>
<name>A0A921Z0P9_MANSE</name>
<keyword evidence="4" id="KW-1185">Reference proteome</keyword>
<organism evidence="3 4">
    <name type="scientific">Manduca sexta</name>
    <name type="common">Tobacco hawkmoth</name>
    <name type="synonym">Tobacco hornworm</name>
    <dbReference type="NCBI Taxonomy" id="7130"/>
    <lineage>
        <taxon>Eukaryota</taxon>
        <taxon>Metazoa</taxon>
        <taxon>Ecdysozoa</taxon>
        <taxon>Arthropoda</taxon>
        <taxon>Hexapoda</taxon>
        <taxon>Insecta</taxon>
        <taxon>Pterygota</taxon>
        <taxon>Neoptera</taxon>
        <taxon>Endopterygota</taxon>
        <taxon>Lepidoptera</taxon>
        <taxon>Glossata</taxon>
        <taxon>Ditrysia</taxon>
        <taxon>Bombycoidea</taxon>
        <taxon>Sphingidae</taxon>
        <taxon>Sphinginae</taxon>
        <taxon>Sphingini</taxon>
        <taxon>Manduca</taxon>
    </lineage>
</organism>
<dbReference type="AlphaFoldDB" id="A0A921Z0P9"/>
<dbReference type="InterPro" id="IPR001584">
    <property type="entry name" value="Integrase_cat-core"/>
</dbReference>
<dbReference type="Proteomes" id="UP000791440">
    <property type="component" value="Unassembled WGS sequence"/>
</dbReference>
<dbReference type="InterPro" id="IPR050951">
    <property type="entry name" value="Retrovirus_Pol_polyprotein"/>
</dbReference>
<evidence type="ECO:0000313" key="4">
    <source>
        <dbReference type="Proteomes" id="UP000791440"/>
    </source>
</evidence>
<dbReference type="GO" id="GO:0015074">
    <property type="term" value="P:DNA integration"/>
    <property type="evidence" value="ECO:0007669"/>
    <property type="project" value="InterPro"/>
</dbReference>
<dbReference type="Pfam" id="PF17921">
    <property type="entry name" value="Integrase_H2C2"/>
    <property type="match status" value="1"/>
</dbReference>
<dbReference type="EC" id="2.7.7.49" evidence="1"/>
<dbReference type="EMBL" id="JH668373">
    <property type="protein sequence ID" value="KAG6449357.1"/>
    <property type="molecule type" value="Genomic_DNA"/>
</dbReference>
<evidence type="ECO:0000313" key="3">
    <source>
        <dbReference type="EMBL" id="KAG6449356.1"/>
    </source>
</evidence>
<feature type="domain" description="Integrase catalytic" evidence="2">
    <location>
        <begin position="136"/>
        <end position="295"/>
    </location>
</feature>
<proteinExistence type="predicted"/>
<dbReference type="InterPro" id="IPR041588">
    <property type="entry name" value="Integrase_H2C2"/>
</dbReference>
<sequence length="425" mass="49167">MQLSAIDTSINTTNTADEWYLNIFNGCQNSPTSFPNYIIKNNRLYRYMKSKCVLNTEFEWKEVVPQELRSSIISENHSNPLAGHLGIFKTYRRLAQKYYWPGMHSNVIEFVSSCDICISHKHQNHSTLGEMGRPKSCSRPFQMLSIDLIGPLPCTRKQNCYIIVVTCCFSKYCLLFPLKRATAEIITEILEENVFLVHGIPSTILMDNGRQFISSTLKHMLEKYKVPNIHFTPKYTPHVNTVERYNKTIMTAISTFIENDQRVWDLLVPKIQFAINNSVNEVTGYTPSFLVHGRELVTCGSHYIDTNVDQDIVFIPRDHYAENLGVLSSIFNKVQSLFLQAHKRNSAYYNLRKKPAEFNVGDVVWRKTFYQSDKDKHFNKKLAPKYIKCVIVAKKSPLVYDLADMNGNPLGTWHIKDLKLTNYKY</sequence>
<comment type="caution">
    <text evidence="3">The sequence shown here is derived from an EMBL/GenBank/DDBJ whole genome shotgun (WGS) entry which is preliminary data.</text>
</comment>